<keyword evidence="1" id="KW-0805">Transcription regulation</keyword>
<dbReference type="InterPro" id="IPR005471">
    <property type="entry name" value="Tscrpt_reg_IclR_N"/>
</dbReference>
<dbReference type="Gene3D" id="3.30.450.40">
    <property type="match status" value="1"/>
</dbReference>
<dbReference type="InterPro" id="IPR036388">
    <property type="entry name" value="WH-like_DNA-bd_sf"/>
</dbReference>
<dbReference type="Pfam" id="PF09339">
    <property type="entry name" value="HTH_IclR"/>
    <property type="match status" value="1"/>
</dbReference>
<dbReference type="EMBL" id="CP040818">
    <property type="protein sequence ID" value="QDL90546.1"/>
    <property type="molecule type" value="Genomic_DNA"/>
</dbReference>
<evidence type="ECO:0000259" key="5">
    <source>
        <dbReference type="PROSITE" id="PS51078"/>
    </source>
</evidence>
<dbReference type="AlphaFoldDB" id="A0A5B8FPT8"/>
<accession>A0A5B8FPT8</accession>
<dbReference type="SUPFAM" id="SSF46785">
    <property type="entry name" value="Winged helix' DNA-binding domain"/>
    <property type="match status" value="1"/>
</dbReference>
<dbReference type="Pfam" id="PF01614">
    <property type="entry name" value="IclR_C"/>
    <property type="match status" value="1"/>
</dbReference>
<name>A0A5B8FPT8_9RHOB</name>
<dbReference type="PANTHER" id="PTHR30136:SF35">
    <property type="entry name" value="HTH-TYPE TRANSCRIPTIONAL REGULATOR RV1719"/>
    <property type="match status" value="1"/>
</dbReference>
<dbReference type="OrthoDB" id="9807558at2"/>
<evidence type="ECO:0000313" key="7">
    <source>
        <dbReference type="Proteomes" id="UP000305888"/>
    </source>
</evidence>
<dbReference type="SMART" id="SM00346">
    <property type="entry name" value="HTH_ICLR"/>
    <property type="match status" value="1"/>
</dbReference>
<dbReference type="InterPro" id="IPR014757">
    <property type="entry name" value="Tscrpt_reg_IclR_C"/>
</dbReference>
<organism evidence="6 7">
    <name type="scientific">Paroceanicella profunda</name>
    <dbReference type="NCBI Taxonomy" id="2579971"/>
    <lineage>
        <taxon>Bacteria</taxon>
        <taxon>Pseudomonadati</taxon>
        <taxon>Pseudomonadota</taxon>
        <taxon>Alphaproteobacteria</taxon>
        <taxon>Rhodobacterales</taxon>
        <taxon>Paracoccaceae</taxon>
        <taxon>Paroceanicella</taxon>
    </lineage>
</organism>
<dbReference type="GO" id="GO:0003677">
    <property type="term" value="F:DNA binding"/>
    <property type="evidence" value="ECO:0007669"/>
    <property type="project" value="UniProtKB-KW"/>
</dbReference>
<feature type="domain" description="IclR-ED" evidence="5">
    <location>
        <begin position="70"/>
        <end position="249"/>
    </location>
</feature>
<keyword evidence="2" id="KW-0238">DNA-binding</keyword>
<dbReference type="PROSITE" id="PS51078">
    <property type="entry name" value="ICLR_ED"/>
    <property type="match status" value="1"/>
</dbReference>
<dbReference type="Proteomes" id="UP000305888">
    <property type="component" value="Chromosome"/>
</dbReference>
<reference evidence="6 7" key="1">
    <citation type="submission" date="2019-06" db="EMBL/GenBank/DDBJ databases">
        <title>Genome sequence of Rhodobacteraceae bacterium D4M1.</title>
        <authorList>
            <person name="Cao J."/>
        </authorList>
    </citation>
    <scope>NUCLEOTIDE SEQUENCE [LARGE SCALE GENOMIC DNA]</scope>
    <source>
        <strain evidence="6 7">D4M1</strain>
    </source>
</reference>
<protein>
    <submittedName>
        <fullName evidence="6">IclR family transcriptional regulator</fullName>
    </submittedName>
</protein>
<keyword evidence="3" id="KW-0804">Transcription</keyword>
<sequence>MGREADYRSNSLVRGLSILQCFDPRHPEMTLGEIAEAIGVTSSAAYRFVVTLEQEGYLARHANRYRLAPRVMELGYRYVRSLDVYDIARAPADRLRDATGFTVHVAVLEGTEIVYVYRAPSSLAMVSNVPVGARLPAFSTTMGRVLLAGLAEEELERRFAGYAFASRSPRAPGSLDALRRLLVADRARGHVAQRSHVATGTFAIAAPLVSGHGDVVAAINLSGHEQQLRPDPEMIAQVRATAQDISRML</sequence>
<gene>
    <name evidence="6" type="ORF">FDP22_01320</name>
</gene>
<evidence type="ECO:0000256" key="3">
    <source>
        <dbReference type="ARBA" id="ARBA00023163"/>
    </source>
</evidence>
<dbReference type="InterPro" id="IPR036390">
    <property type="entry name" value="WH_DNA-bd_sf"/>
</dbReference>
<dbReference type="RefSeq" id="WP_138578793.1">
    <property type="nucleotide sequence ID" value="NZ_CP040818.1"/>
</dbReference>
<evidence type="ECO:0000256" key="1">
    <source>
        <dbReference type="ARBA" id="ARBA00023015"/>
    </source>
</evidence>
<dbReference type="InterPro" id="IPR029016">
    <property type="entry name" value="GAF-like_dom_sf"/>
</dbReference>
<dbReference type="Gene3D" id="1.10.10.10">
    <property type="entry name" value="Winged helix-like DNA-binding domain superfamily/Winged helix DNA-binding domain"/>
    <property type="match status" value="1"/>
</dbReference>
<evidence type="ECO:0000259" key="4">
    <source>
        <dbReference type="PROSITE" id="PS51077"/>
    </source>
</evidence>
<dbReference type="SUPFAM" id="SSF55781">
    <property type="entry name" value="GAF domain-like"/>
    <property type="match status" value="1"/>
</dbReference>
<dbReference type="KEGG" id="ppru:FDP22_01320"/>
<feature type="domain" description="HTH iclR-type" evidence="4">
    <location>
        <begin position="9"/>
        <end position="69"/>
    </location>
</feature>
<dbReference type="InterPro" id="IPR050707">
    <property type="entry name" value="HTH_MetabolicPath_Reg"/>
</dbReference>
<dbReference type="GO" id="GO:0003700">
    <property type="term" value="F:DNA-binding transcription factor activity"/>
    <property type="evidence" value="ECO:0007669"/>
    <property type="project" value="TreeGrafter"/>
</dbReference>
<keyword evidence="7" id="KW-1185">Reference proteome</keyword>
<evidence type="ECO:0000313" key="6">
    <source>
        <dbReference type="EMBL" id="QDL90546.1"/>
    </source>
</evidence>
<dbReference type="PROSITE" id="PS51077">
    <property type="entry name" value="HTH_ICLR"/>
    <property type="match status" value="1"/>
</dbReference>
<evidence type="ECO:0000256" key="2">
    <source>
        <dbReference type="ARBA" id="ARBA00023125"/>
    </source>
</evidence>
<dbReference type="GO" id="GO:0045892">
    <property type="term" value="P:negative regulation of DNA-templated transcription"/>
    <property type="evidence" value="ECO:0007669"/>
    <property type="project" value="TreeGrafter"/>
</dbReference>
<dbReference type="PANTHER" id="PTHR30136">
    <property type="entry name" value="HELIX-TURN-HELIX TRANSCRIPTIONAL REGULATOR, ICLR FAMILY"/>
    <property type="match status" value="1"/>
</dbReference>
<proteinExistence type="predicted"/>